<evidence type="ECO:0000313" key="2">
    <source>
        <dbReference type="EMBL" id="KRX26658.1"/>
    </source>
</evidence>
<evidence type="ECO:0000256" key="1">
    <source>
        <dbReference type="SAM" id="MobiDB-lite"/>
    </source>
</evidence>
<proteinExistence type="predicted"/>
<reference evidence="2 3" key="1">
    <citation type="submission" date="2015-01" db="EMBL/GenBank/DDBJ databases">
        <title>Evolution of Trichinella species and genotypes.</title>
        <authorList>
            <person name="Korhonen P.K."/>
            <person name="Edoardo P."/>
            <person name="Giuseppe L.R."/>
            <person name="Gasser R.B."/>
        </authorList>
    </citation>
    <scope>NUCLEOTIDE SEQUENCE [LARGE SCALE GENOMIC DNA]</scope>
    <source>
        <strain evidence="2">ISS37</strain>
    </source>
</reference>
<evidence type="ECO:0000313" key="3">
    <source>
        <dbReference type="Proteomes" id="UP000054630"/>
    </source>
</evidence>
<organism evidence="2 3">
    <name type="scientific">Trichinella nelsoni</name>
    <dbReference type="NCBI Taxonomy" id="6336"/>
    <lineage>
        <taxon>Eukaryota</taxon>
        <taxon>Metazoa</taxon>
        <taxon>Ecdysozoa</taxon>
        <taxon>Nematoda</taxon>
        <taxon>Enoplea</taxon>
        <taxon>Dorylaimia</taxon>
        <taxon>Trichinellida</taxon>
        <taxon>Trichinellidae</taxon>
        <taxon>Trichinella</taxon>
    </lineage>
</organism>
<accession>A0A0V0SIS6</accession>
<name>A0A0V0SIS6_9BILA</name>
<keyword evidence="3" id="KW-1185">Reference proteome</keyword>
<sequence length="223" mass="24070">MIDRIMSGITAGTGTGTAAHIRVGFDDDRFGGHVERLAAVRGTNDGPTVASGGGSATAKTQAETLPRVQRFRRPDPNAGRDADHQAHEILQHGNAEFGLGRLMSTAGGQGAVRTLARDPNFPKHSVVLLVEIAADQYGRRYCVEHAENANSNHQLFELFNFRQALLLFDNMMDAYQRDEAGHQKEHAQHQVGEQWSEDEPAQPADVGIADGADAADRITVHGG</sequence>
<comment type="caution">
    <text evidence="2">The sequence shown here is derived from an EMBL/GenBank/DDBJ whole genome shotgun (WGS) entry which is preliminary data.</text>
</comment>
<gene>
    <name evidence="2" type="ORF">T07_14222</name>
</gene>
<feature type="compositionally biased region" description="Basic and acidic residues" evidence="1">
    <location>
        <begin position="179"/>
        <end position="188"/>
    </location>
</feature>
<dbReference type="EMBL" id="JYDL01000006">
    <property type="protein sequence ID" value="KRX26658.1"/>
    <property type="molecule type" value="Genomic_DNA"/>
</dbReference>
<dbReference type="Proteomes" id="UP000054630">
    <property type="component" value="Unassembled WGS sequence"/>
</dbReference>
<dbReference type="AlphaFoldDB" id="A0A0V0SIS6"/>
<feature type="region of interest" description="Disordered" evidence="1">
    <location>
        <begin position="179"/>
        <end position="207"/>
    </location>
</feature>
<protein>
    <submittedName>
        <fullName evidence="2">Uncharacterized protein</fullName>
    </submittedName>
</protein>
<dbReference type="OrthoDB" id="5916847at2759"/>